<reference evidence="1 2" key="1">
    <citation type="submission" date="2014-07" db="EMBL/GenBank/DDBJ databases">
        <title>Porphyromonadaceae bacterium OUH 308042 = ATCC BAA-2681 = DSM 28342 draft genome.</title>
        <authorList>
            <person name="Sydenham T.V."/>
            <person name="Hasman H."/>
            <person name="Justensen U.S."/>
        </authorList>
    </citation>
    <scope>NUCLEOTIDE SEQUENCE [LARGE SCALE GENOMIC DNA]</scope>
    <source>
        <strain evidence="1 2">OUH 308042</strain>
    </source>
</reference>
<sequence>MPVAGEIFDGINALVYLCQGDYLNASISATAMVPVAGWGATGGKVTSKALKAFKAGNFRKNMIRLTGINPGKSMQAHHVFPKKFRTRFHELGINIDDPRFGSWWETGAHQKNSYSYNLRWDEFFLDNPTTGEAYGLARELGAKHGFTLNF</sequence>
<accession>A0A0C3RKQ4</accession>
<protein>
    <submittedName>
        <fullName evidence="1">Uncharacterized protein</fullName>
    </submittedName>
</protein>
<proteinExistence type="predicted"/>
<dbReference type="OrthoDB" id="3078827at2"/>
<gene>
    <name evidence="1" type="ORF">BA92_01220</name>
</gene>
<dbReference type="CDD" id="cd20745">
    <property type="entry name" value="FIX_RhsA_AHH_HNH-like"/>
    <property type="match status" value="1"/>
</dbReference>
<keyword evidence="2" id="KW-1185">Reference proteome</keyword>
<dbReference type="RefSeq" id="WP_041504726.1">
    <property type="nucleotide sequence ID" value="NZ_JPIU01000024.1"/>
</dbReference>
<evidence type="ECO:0000313" key="2">
    <source>
        <dbReference type="Proteomes" id="UP000031980"/>
    </source>
</evidence>
<evidence type="ECO:0000313" key="1">
    <source>
        <dbReference type="EMBL" id="KIO47099.1"/>
    </source>
</evidence>
<dbReference type="Proteomes" id="UP000031980">
    <property type="component" value="Unassembled WGS sequence"/>
</dbReference>
<dbReference type="EMBL" id="JPIU01000024">
    <property type="protein sequence ID" value="KIO47099.1"/>
    <property type="molecule type" value="Genomic_DNA"/>
</dbReference>
<dbReference type="AlphaFoldDB" id="A0A0C3RKQ4"/>
<organism evidence="1 2">
    <name type="scientific">Sanguibacteroides justesenii</name>
    <dbReference type="NCBI Taxonomy" id="1547597"/>
    <lineage>
        <taxon>Bacteria</taxon>
        <taxon>Pseudomonadati</taxon>
        <taxon>Bacteroidota</taxon>
        <taxon>Bacteroidia</taxon>
        <taxon>Bacteroidales</taxon>
        <taxon>Porphyromonadaceae</taxon>
        <taxon>Sanguibacteroides</taxon>
    </lineage>
</organism>
<comment type="caution">
    <text evidence="1">The sequence shown here is derived from an EMBL/GenBank/DDBJ whole genome shotgun (WGS) entry which is preliminary data.</text>
</comment>
<name>A0A0C3RKQ4_9PORP</name>